<gene>
    <name evidence="2" type="ORF">GCM10009836_28500</name>
</gene>
<name>A0ABN2N149_9PSEU</name>
<reference evidence="2 3" key="1">
    <citation type="journal article" date="2019" name="Int. J. Syst. Evol. Microbiol.">
        <title>The Global Catalogue of Microorganisms (GCM) 10K type strain sequencing project: providing services to taxonomists for standard genome sequencing and annotation.</title>
        <authorList>
            <consortium name="The Broad Institute Genomics Platform"/>
            <consortium name="The Broad Institute Genome Sequencing Center for Infectious Disease"/>
            <person name="Wu L."/>
            <person name="Ma J."/>
        </authorList>
    </citation>
    <scope>NUCLEOTIDE SEQUENCE [LARGE SCALE GENOMIC DNA]</scope>
    <source>
        <strain evidence="2 3">JCM 16009</strain>
    </source>
</reference>
<dbReference type="EMBL" id="BAAAQK010000006">
    <property type="protein sequence ID" value="GAA1847201.1"/>
    <property type="molecule type" value="Genomic_DNA"/>
</dbReference>
<evidence type="ECO:0008006" key="4">
    <source>
        <dbReference type="Google" id="ProtNLM"/>
    </source>
</evidence>
<feature type="transmembrane region" description="Helical" evidence="1">
    <location>
        <begin position="106"/>
        <end position="126"/>
    </location>
</feature>
<dbReference type="RefSeq" id="WP_344416505.1">
    <property type="nucleotide sequence ID" value="NZ_BAAAQK010000006.1"/>
</dbReference>
<evidence type="ECO:0000313" key="2">
    <source>
        <dbReference type="EMBL" id="GAA1847201.1"/>
    </source>
</evidence>
<organism evidence="2 3">
    <name type="scientific">Pseudonocardia ailaonensis</name>
    <dbReference type="NCBI Taxonomy" id="367279"/>
    <lineage>
        <taxon>Bacteria</taxon>
        <taxon>Bacillati</taxon>
        <taxon>Actinomycetota</taxon>
        <taxon>Actinomycetes</taxon>
        <taxon>Pseudonocardiales</taxon>
        <taxon>Pseudonocardiaceae</taxon>
        <taxon>Pseudonocardia</taxon>
    </lineage>
</organism>
<keyword evidence="3" id="KW-1185">Reference proteome</keyword>
<evidence type="ECO:0000313" key="3">
    <source>
        <dbReference type="Proteomes" id="UP001500449"/>
    </source>
</evidence>
<proteinExistence type="predicted"/>
<dbReference type="Proteomes" id="UP001500449">
    <property type="component" value="Unassembled WGS sequence"/>
</dbReference>
<feature type="transmembrane region" description="Helical" evidence="1">
    <location>
        <begin position="51"/>
        <end position="69"/>
    </location>
</feature>
<sequence>MRSTVETLTEETAPVFRALTALVRAYLVVSVLGLLAVVLLRNDPTAVTPAVWIRMSLVAASALLTVAFTRRAAAGSRRALLRLRIVSAAMTVAIVVIVSLPGAFPVWMRFEQALCGLVLLGVVVLANGRRARALVS</sequence>
<evidence type="ECO:0000256" key="1">
    <source>
        <dbReference type="SAM" id="Phobius"/>
    </source>
</evidence>
<keyword evidence="1" id="KW-0812">Transmembrane</keyword>
<keyword evidence="1" id="KW-0472">Membrane</keyword>
<feature type="transmembrane region" description="Helical" evidence="1">
    <location>
        <begin position="81"/>
        <end position="100"/>
    </location>
</feature>
<feature type="transmembrane region" description="Helical" evidence="1">
    <location>
        <begin position="21"/>
        <end position="39"/>
    </location>
</feature>
<protein>
    <recommendedName>
        <fullName evidence="4">Integral membrane protein</fullName>
    </recommendedName>
</protein>
<comment type="caution">
    <text evidence="2">The sequence shown here is derived from an EMBL/GenBank/DDBJ whole genome shotgun (WGS) entry which is preliminary data.</text>
</comment>
<keyword evidence="1" id="KW-1133">Transmembrane helix</keyword>
<accession>A0ABN2N149</accession>